<proteinExistence type="inferred from homology"/>
<dbReference type="InterPro" id="IPR021109">
    <property type="entry name" value="Peptidase_aspartic_dom_sf"/>
</dbReference>
<dbReference type="PANTHER" id="PTHR46890:SF48">
    <property type="entry name" value="RNA-DIRECTED DNA POLYMERASE"/>
    <property type="match status" value="1"/>
</dbReference>
<dbReference type="CDD" id="cd01650">
    <property type="entry name" value="RT_nLTR_like"/>
    <property type="match status" value="1"/>
</dbReference>
<dbReference type="Proteomes" id="UP000515124">
    <property type="component" value="Unplaced"/>
</dbReference>
<dbReference type="InterPro" id="IPR033121">
    <property type="entry name" value="PEPTIDASE_A1"/>
</dbReference>
<dbReference type="Gene3D" id="2.40.70.10">
    <property type="entry name" value="Acid Proteases"/>
    <property type="match status" value="1"/>
</dbReference>
<dbReference type="Pfam" id="PF14543">
    <property type="entry name" value="TAXi_N"/>
    <property type="match status" value="1"/>
</dbReference>
<evidence type="ECO:0000259" key="2">
    <source>
        <dbReference type="PROSITE" id="PS50878"/>
    </source>
</evidence>
<sequence length="695" mass="78388">MNASLLTDFTEQEVKHAVFQTYPTKAPGADGMPPVFFQKYWHIVGNDVSQAIINFLSSGRLLHKINFTHVVLIPKVKNPKDMTQLRPINLCNVLFKIASKVLANRLKIILPSLISPSQSAFVSSRLISDNSILVAEIIHCLRSRRRGKKGFLALKLDMSKAYDRIEWSFLEQMMKKLGFAEQWVRLIMTCVTTVTYSFLVNGSPCGYLTPSRGLRQGDLLSPYLFILCTQGFSSFLTQAERDGRLQGVSICRGAPPINHLMFADDCYLFARANVRDCRTIKEALYWYEWVSGQQVNLQKSAICFSKNVKRQDQLDLAASLDVSCADHYDKYLGLPMIVGRNKDFWWNGNSGDRKIHWLAWDKLCQPKDLGGLGFRDLYAFNLAMLAKQGWRLIQYPNSLIANVLRAKYFPDKSFLEVPVSENSSCVWKSICAARKILLQGSRWQVGSGAEIDIWKDPWVPRPSTFRFISPKPHGCAVTKVNEFILDHPRRWNVSLLSNLLYPPDVDVIQTIPLSFHLRDDTLIWHFDKKSFSLASAKGGFSVDLIHRDSPISPLYNPSLTPSQRLANALRRSINRLNHFSPAASSLSQDGPNQVQATLIMKRGEYLMEASIGTPLFPIKAIANTGSDLIWTQCKPCPSCYQQTDPLFDLEKSSTYKTLPCSSNQCVSLNGTCSSSNCQSVMVMDHTAVESLPRKC</sequence>
<dbReference type="RefSeq" id="XP_021815358.1">
    <property type="nucleotide sequence ID" value="XM_021959666.1"/>
</dbReference>
<dbReference type="InterPro" id="IPR000477">
    <property type="entry name" value="RT_dom"/>
</dbReference>
<reference evidence="5" key="1">
    <citation type="submission" date="2025-08" db="UniProtKB">
        <authorList>
            <consortium name="RefSeq"/>
        </authorList>
    </citation>
    <scope>IDENTIFICATION</scope>
</reference>
<dbReference type="GeneID" id="110757915"/>
<name>A0A6P5SNQ0_PRUAV</name>
<evidence type="ECO:0000256" key="1">
    <source>
        <dbReference type="ARBA" id="ARBA00007447"/>
    </source>
</evidence>
<dbReference type="PROSITE" id="PS51767">
    <property type="entry name" value="PEPTIDASE_A1"/>
    <property type="match status" value="1"/>
</dbReference>
<dbReference type="KEGG" id="pavi:110757915"/>
<gene>
    <name evidence="5" type="primary">LOC110757915</name>
</gene>
<feature type="domain" description="Reverse transcriptase" evidence="2">
    <location>
        <begin position="54"/>
        <end position="336"/>
    </location>
</feature>
<evidence type="ECO:0000313" key="4">
    <source>
        <dbReference type="Proteomes" id="UP000515124"/>
    </source>
</evidence>
<evidence type="ECO:0000313" key="5">
    <source>
        <dbReference type="RefSeq" id="XP_021815358.1"/>
    </source>
</evidence>
<organism evidence="4 5">
    <name type="scientific">Prunus avium</name>
    <name type="common">Cherry</name>
    <name type="synonym">Cerasus avium</name>
    <dbReference type="NCBI Taxonomy" id="42229"/>
    <lineage>
        <taxon>Eukaryota</taxon>
        <taxon>Viridiplantae</taxon>
        <taxon>Streptophyta</taxon>
        <taxon>Embryophyta</taxon>
        <taxon>Tracheophyta</taxon>
        <taxon>Spermatophyta</taxon>
        <taxon>Magnoliopsida</taxon>
        <taxon>eudicotyledons</taxon>
        <taxon>Gunneridae</taxon>
        <taxon>Pentapetalae</taxon>
        <taxon>rosids</taxon>
        <taxon>fabids</taxon>
        <taxon>Rosales</taxon>
        <taxon>Rosaceae</taxon>
        <taxon>Amygdaloideae</taxon>
        <taxon>Amygdaleae</taxon>
        <taxon>Prunus</taxon>
    </lineage>
</organism>
<protein>
    <submittedName>
        <fullName evidence="5">Uncharacterized protein LOC110757915</fullName>
    </submittedName>
</protein>
<evidence type="ECO:0000259" key="3">
    <source>
        <dbReference type="PROSITE" id="PS51767"/>
    </source>
</evidence>
<dbReference type="InterPro" id="IPR052343">
    <property type="entry name" value="Retrotransposon-Effector_Assoc"/>
</dbReference>
<dbReference type="InterPro" id="IPR032861">
    <property type="entry name" value="TAXi_N"/>
</dbReference>
<dbReference type="PROSITE" id="PS50878">
    <property type="entry name" value="RT_POL"/>
    <property type="match status" value="1"/>
</dbReference>
<dbReference type="SUPFAM" id="SSF50630">
    <property type="entry name" value="Acid proteases"/>
    <property type="match status" value="1"/>
</dbReference>
<dbReference type="Pfam" id="PF00078">
    <property type="entry name" value="RVT_1"/>
    <property type="match status" value="1"/>
</dbReference>
<feature type="domain" description="Peptidase A1" evidence="3">
    <location>
        <begin position="605"/>
        <end position="695"/>
    </location>
</feature>
<keyword evidence="4" id="KW-1185">Reference proteome</keyword>
<dbReference type="PANTHER" id="PTHR46890">
    <property type="entry name" value="NON-LTR RETROLELEMENT REVERSE TRANSCRIPTASE-LIKE PROTEIN-RELATED"/>
    <property type="match status" value="1"/>
</dbReference>
<dbReference type="AlphaFoldDB" id="A0A6P5SNQ0"/>
<accession>A0A6P5SNQ0</accession>
<comment type="similarity">
    <text evidence="1">Belongs to the peptidase A1 family.</text>
</comment>